<organism evidence="2 3">
    <name type="scientific">Aeromicrobium alkaliterrae</name>
    <dbReference type="NCBI Taxonomy" id="302168"/>
    <lineage>
        <taxon>Bacteria</taxon>
        <taxon>Bacillati</taxon>
        <taxon>Actinomycetota</taxon>
        <taxon>Actinomycetes</taxon>
        <taxon>Propionibacteriales</taxon>
        <taxon>Nocardioidaceae</taxon>
        <taxon>Aeromicrobium</taxon>
    </lineage>
</organism>
<name>A0ABP4VYZ3_9ACTN</name>
<feature type="region of interest" description="Disordered" evidence="1">
    <location>
        <begin position="251"/>
        <end position="316"/>
    </location>
</feature>
<dbReference type="EMBL" id="BAAAME010000004">
    <property type="protein sequence ID" value="GAA1739816.1"/>
    <property type="molecule type" value="Genomic_DNA"/>
</dbReference>
<reference evidence="3" key="1">
    <citation type="journal article" date="2019" name="Int. J. Syst. Evol. Microbiol.">
        <title>The Global Catalogue of Microorganisms (GCM) 10K type strain sequencing project: providing services to taxonomists for standard genome sequencing and annotation.</title>
        <authorList>
            <consortium name="The Broad Institute Genomics Platform"/>
            <consortium name="The Broad Institute Genome Sequencing Center for Infectious Disease"/>
            <person name="Wu L."/>
            <person name="Ma J."/>
        </authorList>
    </citation>
    <scope>NUCLEOTIDE SEQUENCE [LARGE SCALE GENOMIC DNA]</scope>
    <source>
        <strain evidence="3">JCM 13518</strain>
    </source>
</reference>
<keyword evidence="3" id="KW-1185">Reference proteome</keyword>
<proteinExistence type="predicted"/>
<feature type="compositionally biased region" description="Acidic residues" evidence="1">
    <location>
        <begin position="257"/>
        <end position="280"/>
    </location>
</feature>
<accession>A0ABP4VYZ3</accession>
<dbReference type="InterPro" id="IPR021391">
    <property type="entry name" value="DUF3027"/>
</dbReference>
<evidence type="ECO:0000313" key="3">
    <source>
        <dbReference type="Proteomes" id="UP001501057"/>
    </source>
</evidence>
<protein>
    <recommendedName>
        <fullName evidence="4">DUF3027 domain-containing protein</fullName>
    </recommendedName>
</protein>
<evidence type="ECO:0008006" key="4">
    <source>
        <dbReference type="Google" id="ProtNLM"/>
    </source>
</evidence>
<evidence type="ECO:0000313" key="2">
    <source>
        <dbReference type="EMBL" id="GAA1739816.1"/>
    </source>
</evidence>
<evidence type="ECO:0000256" key="1">
    <source>
        <dbReference type="SAM" id="MobiDB-lite"/>
    </source>
</evidence>
<sequence>MSVEQMLQAAEPFARAVVVEAAGEDVVGAHLRADVDADGWVSHAFEALQPGYRGWSWVVSLTAVAADAEPTVNDLVLLPGAEAIVAPAWTPYRDRIRPGDLGPGDVLPPDVDDLRLVPAWSAGDGEVEAADRQAAQELAGGRTWVLSLEGRDMAAQRWHDGAGGPHTAIAQQASGTCRTCGFRLGLAGALSDRFGVCANGMANDDGRVVDHEHGCGAHSGVKLSRATAVQELPQPYFDTLTRDVVARPEPTVVEPEPVAEELVAEEPVETPDAAEPEIAVEAEVVVETAPEAEASAEAAPDAEAPADTEPESPESL</sequence>
<feature type="compositionally biased region" description="Low complexity" evidence="1">
    <location>
        <begin position="281"/>
        <end position="303"/>
    </location>
</feature>
<dbReference type="Proteomes" id="UP001501057">
    <property type="component" value="Unassembled WGS sequence"/>
</dbReference>
<gene>
    <name evidence="2" type="ORF">GCM10009710_20120</name>
</gene>
<dbReference type="Pfam" id="PF11228">
    <property type="entry name" value="DUF3027"/>
    <property type="match status" value="1"/>
</dbReference>
<dbReference type="RefSeq" id="WP_344200819.1">
    <property type="nucleotide sequence ID" value="NZ_BAAAME010000004.1"/>
</dbReference>
<comment type="caution">
    <text evidence="2">The sequence shown here is derived from an EMBL/GenBank/DDBJ whole genome shotgun (WGS) entry which is preliminary data.</text>
</comment>
<feature type="compositionally biased region" description="Acidic residues" evidence="1">
    <location>
        <begin position="304"/>
        <end position="316"/>
    </location>
</feature>